<protein>
    <recommendedName>
        <fullName evidence="3">Beta-lactamase class A catalytic domain-containing protein</fullName>
    </recommendedName>
</protein>
<name>A0A6I4W922_9ACTN</name>
<keyword evidence="2" id="KW-0732">Signal</keyword>
<dbReference type="GO" id="GO:0008800">
    <property type="term" value="F:beta-lactamase activity"/>
    <property type="evidence" value="ECO:0007669"/>
    <property type="project" value="InterPro"/>
</dbReference>
<evidence type="ECO:0000259" key="3">
    <source>
        <dbReference type="Pfam" id="PF13354"/>
    </source>
</evidence>
<dbReference type="EMBL" id="WUTW01000002">
    <property type="protein sequence ID" value="MXQ65673.1"/>
    <property type="molecule type" value="Genomic_DNA"/>
</dbReference>
<comment type="caution">
    <text evidence="4">The sequence shown here is derived from an EMBL/GenBank/DDBJ whole genome shotgun (WGS) entry which is preliminary data.</text>
</comment>
<keyword evidence="5" id="KW-1185">Reference proteome</keyword>
<feature type="signal peptide" evidence="2">
    <location>
        <begin position="1"/>
        <end position="21"/>
    </location>
</feature>
<sequence length="296" mass="33000">MRFFRVSAAVCVFLAFLPAPAARADGPCASAAQPRLAASLGRQVAAALHGRAGTASVAILDREHDVVCSVRGDRRYDSASVVKVTILGALMRTALDQHRGLTTREKTLARRMITRSDNDAASALWRQIGRTRMNRFLVRAGMRHTKLGPTHFWGLTQITANDELRLLRVLTSHGTVLSDKARRYILDLMHQVIPQQRWGVPTGRPAGVVWHVKNGWLPRHDRYWRVHSIGSFSGRHRDYLIVVLTQDTPTMRYGVATIERVARAVHRTLNPADRSAFPSDAPQVREESDGSVPPWA</sequence>
<dbReference type="RefSeq" id="WP_161103737.1">
    <property type="nucleotide sequence ID" value="NZ_JBHLYI010000006.1"/>
</dbReference>
<dbReference type="Gene3D" id="3.40.710.10">
    <property type="entry name" value="DD-peptidase/beta-lactamase superfamily"/>
    <property type="match status" value="1"/>
</dbReference>
<feature type="chain" id="PRO_5038426730" description="Beta-lactamase class A catalytic domain-containing protein" evidence="2">
    <location>
        <begin position="22"/>
        <end position="296"/>
    </location>
</feature>
<dbReference type="PANTHER" id="PTHR35333:SF3">
    <property type="entry name" value="BETA-LACTAMASE-TYPE TRANSPEPTIDASE FOLD CONTAINING PROTEIN"/>
    <property type="match status" value="1"/>
</dbReference>
<feature type="region of interest" description="Disordered" evidence="1">
    <location>
        <begin position="272"/>
        <end position="296"/>
    </location>
</feature>
<dbReference type="SUPFAM" id="SSF56601">
    <property type="entry name" value="beta-lactamase/transpeptidase-like"/>
    <property type="match status" value="1"/>
</dbReference>
<gene>
    <name evidence="4" type="ORF">GQ466_16720</name>
</gene>
<dbReference type="InterPro" id="IPR012338">
    <property type="entry name" value="Beta-lactam/transpept-like"/>
</dbReference>
<evidence type="ECO:0000256" key="2">
    <source>
        <dbReference type="SAM" id="SignalP"/>
    </source>
</evidence>
<dbReference type="GO" id="GO:0046677">
    <property type="term" value="P:response to antibiotic"/>
    <property type="evidence" value="ECO:0007669"/>
    <property type="project" value="InterPro"/>
</dbReference>
<accession>A0A6I4W922</accession>
<dbReference type="AlphaFoldDB" id="A0A6I4W922"/>
<dbReference type="InterPro" id="IPR045155">
    <property type="entry name" value="Beta-lactam_cat"/>
</dbReference>
<dbReference type="InterPro" id="IPR000871">
    <property type="entry name" value="Beta-lactam_class-A"/>
</dbReference>
<dbReference type="Pfam" id="PF13354">
    <property type="entry name" value="Beta-lactamase2"/>
    <property type="match status" value="1"/>
</dbReference>
<dbReference type="OrthoDB" id="5243140at2"/>
<reference evidence="4 5" key="1">
    <citation type="submission" date="2019-12" db="EMBL/GenBank/DDBJ databases">
        <title>Nocardia macrotermitis sp. nov. and Nocardia aurantia sp. nov., isolated from the gut of the fungus growing-termite Macrotermes natalensis.</title>
        <authorList>
            <person name="Christine B."/>
            <person name="Rene B."/>
        </authorList>
    </citation>
    <scope>NUCLEOTIDE SEQUENCE [LARGE SCALE GENOMIC DNA]</scope>
    <source>
        <strain evidence="4 5">DSM 102126</strain>
    </source>
</reference>
<evidence type="ECO:0000313" key="5">
    <source>
        <dbReference type="Proteomes" id="UP000431901"/>
    </source>
</evidence>
<dbReference type="Proteomes" id="UP000431901">
    <property type="component" value="Unassembled WGS sequence"/>
</dbReference>
<proteinExistence type="predicted"/>
<evidence type="ECO:0000313" key="4">
    <source>
        <dbReference type="EMBL" id="MXQ65673.1"/>
    </source>
</evidence>
<feature type="domain" description="Beta-lactamase class A catalytic" evidence="3">
    <location>
        <begin position="106"/>
        <end position="245"/>
    </location>
</feature>
<organism evidence="4 5">
    <name type="scientific">Actinomadura rayongensis</name>
    <dbReference type="NCBI Taxonomy" id="1429076"/>
    <lineage>
        <taxon>Bacteria</taxon>
        <taxon>Bacillati</taxon>
        <taxon>Actinomycetota</taxon>
        <taxon>Actinomycetes</taxon>
        <taxon>Streptosporangiales</taxon>
        <taxon>Thermomonosporaceae</taxon>
        <taxon>Actinomadura</taxon>
    </lineage>
</organism>
<dbReference type="GO" id="GO:0030655">
    <property type="term" value="P:beta-lactam antibiotic catabolic process"/>
    <property type="evidence" value="ECO:0007669"/>
    <property type="project" value="InterPro"/>
</dbReference>
<evidence type="ECO:0000256" key="1">
    <source>
        <dbReference type="SAM" id="MobiDB-lite"/>
    </source>
</evidence>
<dbReference type="PANTHER" id="PTHR35333">
    <property type="entry name" value="BETA-LACTAMASE"/>
    <property type="match status" value="1"/>
</dbReference>